<dbReference type="PANTHER" id="PTHR30353">
    <property type="entry name" value="INNER MEMBRANE PROTEIN DEDA-RELATED"/>
    <property type="match status" value="1"/>
</dbReference>
<name>A0A0D8HLP8_9ACTN</name>
<feature type="transmembrane region" description="Helical" evidence="7">
    <location>
        <begin position="176"/>
        <end position="195"/>
    </location>
</feature>
<protein>
    <submittedName>
        <fullName evidence="9">Inner membrane protein YohD</fullName>
    </submittedName>
</protein>
<dbReference type="PANTHER" id="PTHR30353:SF15">
    <property type="entry name" value="INNER MEMBRANE PROTEIN YABI"/>
    <property type="match status" value="1"/>
</dbReference>
<evidence type="ECO:0000256" key="5">
    <source>
        <dbReference type="ARBA" id="ARBA00022989"/>
    </source>
</evidence>
<keyword evidence="5 7" id="KW-1133">Transmembrane helix</keyword>
<evidence type="ECO:0000256" key="2">
    <source>
        <dbReference type="ARBA" id="ARBA00010792"/>
    </source>
</evidence>
<dbReference type="AlphaFoldDB" id="A0A0D8HLP8"/>
<feature type="transmembrane region" description="Helical" evidence="7">
    <location>
        <begin position="56"/>
        <end position="77"/>
    </location>
</feature>
<keyword evidence="6 7" id="KW-0472">Membrane</keyword>
<gene>
    <name evidence="9" type="primary">yohD</name>
    <name evidence="9" type="ORF">AXFE_11180</name>
</gene>
<dbReference type="EMBL" id="JXYS01000026">
    <property type="protein sequence ID" value="KJF18021.1"/>
    <property type="molecule type" value="Genomic_DNA"/>
</dbReference>
<comment type="subcellular location">
    <subcellularLocation>
        <location evidence="1 7">Cell membrane</location>
        <topology evidence="1 7">Multi-pass membrane protein</topology>
    </subcellularLocation>
</comment>
<comment type="caution">
    <text evidence="9">The sequence shown here is derived from an EMBL/GenBank/DDBJ whole genome shotgun (WGS) entry which is preliminary data.</text>
</comment>
<keyword evidence="4 7" id="KW-0812">Transmembrane</keyword>
<reference evidence="9 10" key="1">
    <citation type="submission" date="2015-01" db="EMBL/GenBank/DDBJ databases">
        <title>Draft genome of the acidophilic iron oxidizer Acidithrix ferrooxidans strain Py-F3.</title>
        <authorList>
            <person name="Poehlein A."/>
            <person name="Eisen S."/>
            <person name="Schloemann M."/>
            <person name="Johnson B.D."/>
            <person name="Daniel R."/>
            <person name="Muehling M."/>
        </authorList>
    </citation>
    <scope>NUCLEOTIDE SEQUENCE [LARGE SCALE GENOMIC DNA]</scope>
    <source>
        <strain evidence="9 10">Py-F3</strain>
    </source>
</reference>
<evidence type="ECO:0000313" key="9">
    <source>
        <dbReference type="EMBL" id="KJF18021.1"/>
    </source>
</evidence>
<comment type="caution">
    <text evidence="7">Lacks conserved residue(s) required for the propagation of feature annotation.</text>
</comment>
<evidence type="ECO:0000259" key="8">
    <source>
        <dbReference type="Pfam" id="PF09335"/>
    </source>
</evidence>
<dbReference type="Proteomes" id="UP000032360">
    <property type="component" value="Unassembled WGS sequence"/>
</dbReference>
<evidence type="ECO:0000256" key="1">
    <source>
        <dbReference type="ARBA" id="ARBA00004651"/>
    </source>
</evidence>
<comment type="similarity">
    <text evidence="2 7">Belongs to the DedA family.</text>
</comment>
<dbReference type="InterPro" id="IPR032816">
    <property type="entry name" value="VTT_dom"/>
</dbReference>
<sequence length="225" mass="24216">MSFITNNLLTLSGWTAIALIFLLPALESSVFLGFIVPGETAVLVGGVLAYEHHISLWAALLASVMGAIIGDSIGYFVGRKFGRRILASKYGRFVKARHIKLAEDFIARRGGLSIFIGRYAATLRAIVPGLAGMTGMRYKTFAIFNVLGGATWAILFSLAGYLAGASFHRVQSISGIAGYVLMALILVILVVAYLLKRRVGRKMLGAEAIFVGRPDDGEERSSEAE</sequence>
<keyword evidence="10" id="KW-1185">Reference proteome</keyword>
<dbReference type="RefSeq" id="WP_082058510.1">
    <property type="nucleotide sequence ID" value="NZ_JXYS01000026.1"/>
</dbReference>
<dbReference type="STRING" id="1280514.AXFE_11180"/>
<dbReference type="GO" id="GO:0005886">
    <property type="term" value="C:plasma membrane"/>
    <property type="evidence" value="ECO:0007669"/>
    <property type="project" value="UniProtKB-SubCell"/>
</dbReference>
<evidence type="ECO:0000313" key="10">
    <source>
        <dbReference type="Proteomes" id="UP000032360"/>
    </source>
</evidence>
<proteinExistence type="inferred from homology"/>
<evidence type="ECO:0000256" key="4">
    <source>
        <dbReference type="ARBA" id="ARBA00022692"/>
    </source>
</evidence>
<keyword evidence="3 7" id="KW-1003">Cell membrane</keyword>
<evidence type="ECO:0000256" key="7">
    <source>
        <dbReference type="RuleBase" id="RU367016"/>
    </source>
</evidence>
<feature type="domain" description="VTT" evidence="8">
    <location>
        <begin position="36"/>
        <end position="161"/>
    </location>
</feature>
<organism evidence="9 10">
    <name type="scientific">Acidithrix ferrooxidans</name>
    <dbReference type="NCBI Taxonomy" id="1280514"/>
    <lineage>
        <taxon>Bacteria</taxon>
        <taxon>Bacillati</taxon>
        <taxon>Actinomycetota</taxon>
        <taxon>Acidimicrobiia</taxon>
        <taxon>Acidimicrobiales</taxon>
        <taxon>Acidimicrobiaceae</taxon>
        <taxon>Acidithrix</taxon>
    </lineage>
</organism>
<evidence type="ECO:0000256" key="6">
    <source>
        <dbReference type="ARBA" id="ARBA00023136"/>
    </source>
</evidence>
<dbReference type="Pfam" id="PF09335">
    <property type="entry name" value="VTT_dom"/>
    <property type="match status" value="1"/>
</dbReference>
<accession>A0A0D8HLP8</accession>
<dbReference type="OrthoDB" id="9813426at2"/>
<dbReference type="InterPro" id="IPR032818">
    <property type="entry name" value="DedA-like"/>
</dbReference>
<feature type="transmembrane region" description="Helical" evidence="7">
    <location>
        <begin position="142"/>
        <end position="164"/>
    </location>
</feature>
<evidence type="ECO:0000256" key="3">
    <source>
        <dbReference type="ARBA" id="ARBA00022475"/>
    </source>
</evidence>